<evidence type="ECO:0000313" key="6">
    <source>
        <dbReference type="Proteomes" id="UP001652628"/>
    </source>
</evidence>
<accession>A0ABM4TM99</accession>
<reference evidence="7" key="1">
    <citation type="submission" date="2025-08" db="UniProtKB">
        <authorList>
            <consortium name="RefSeq"/>
        </authorList>
    </citation>
    <scope>IDENTIFICATION</scope>
</reference>
<evidence type="ECO:0000256" key="3">
    <source>
        <dbReference type="ARBA" id="ARBA00022900"/>
    </source>
</evidence>
<dbReference type="SMART" id="SM00093">
    <property type="entry name" value="SERPIN"/>
    <property type="match status" value="1"/>
</dbReference>
<dbReference type="PANTHER" id="PTHR11461">
    <property type="entry name" value="SERINE PROTEASE INHIBITOR, SERPIN"/>
    <property type="match status" value="1"/>
</dbReference>
<feature type="domain" description="Serpin" evidence="5">
    <location>
        <begin position="24"/>
        <end position="377"/>
    </location>
</feature>
<protein>
    <submittedName>
        <fullName evidence="7">Neuroserpin-like</fullName>
    </submittedName>
</protein>
<dbReference type="PROSITE" id="PS00284">
    <property type="entry name" value="SERPIN"/>
    <property type="match status" value="1"/>
</dbReference>
<dbReference type="SUPFAM" id="SSF56574">
    <property type="entry name" value="Serpins"/>
    <property type="match status" value="1"/>
</dbReference>
<keyword evidence="6" id="KW-1185">Reference proteome</keyword>
<name>A0ABM4TM99_DROSZ</name>
<dbReference type="InterPro" id="IPR042178">
    <property type="entry name" value="Serpin_sf_1"/>
</dbReference>
<organism evidence="6 7">
    <name type="scientific">Drosophila suzukii</name>
    <name type="common">Spotted-wing drosophila fruit fly</name>
    <dbReference type="NCBI Taxonomy" id="28584"/>
    <lineage>
        <taxon>Eukaryota</taxon>
        <taxon>Metazoa</taxon>
        <taxon>Ecdysozoa</taxon>
        <taxon>Arthropoda</taxon>
        <taxon>Hexapoda</taxon>
        <taxon>Insecta</taxon>
        <taxon>Pterygota</taxon>
        <taxon>Neoptera</taxon>
        <taxon>Endopterygota</taxon>
        <taxon>Diptera</taxon>
        <taxon>Brachycera</taxon>
        <taxon>Muscomorpha</taxon>
        <taxon>Ephydroidea</taxon>
        <taxon>Drosophilidae</taxon>
        <taxon>Drosophila</taxon>
        <taxon>Sophophora</taxon>
    </lineage>
</organism>
<dbReference type="InterPro" id="IPR023796">
    <property type="entry name" value="Serpin_dom"/>
</dbReference>
<keyword evidence="3" id="KW-0722">Serine protease inhibitor</keyword>
<dbReference type="InterPro" id="IPR042185">
    <property type="entry name" value="Serpin_sf_2"/>
</dbReference>
<dbReference type="InterPro" id="IPR036186">
    <property type="entry name" value="Serpin_sf"/>
</dbReference>
<dbReference type="RefSeq" id="XP_070851083.1">
    <property type="nucleotide sequence ID" value="XM_070994982.1"/>
</dbReference>
<evidence type="ECO:0000256" key="2">
    <source>
        <dbReference type="ARBA" id="ARBA00022690"/>
    </source>
</evidence>
<dbReference type="Gene3D" id="3.30.497.10">
    <property type="entry name" value="Antithrombin, subunit I, domain 2"/>
    <property type="match status" value="1"/>
</dbReference>
<dbReference type="PANTHER" id="PTHR11461:SF211">
    <property type="entry name" value="GH10112P-RELATED"/>
    <property type="match status" value="1"/>
</dbReference>
<sequence length="377" mass="43333">MKYKVLYFSVLYLAVGQNELLNEGKIHRYIVSRHQGPRGSLICHPPLIFALQTLYQLSDGVTRESLKGRWQWPPEEGISGEWPKVQGFRTLLVTPIDITDSAREAVRNVSDLDIMDFVDPGKHLFEINQRVDMFTSAMTARLVRKRNLSKDTQMISISAGVIEGRWETPFPRKNTRHRPFNEHFLPNQEERVVVVPTMHQIGVRYPYAKLADTEMLLLPMAGNKDVKFMILLSSVLKSTVDLKPMKFIMPTYENLTELIKLAKKQLVEVQLPKLRFTYSVELVPHILSDMGFKSLYSETANFGRLSNTKKLRLSSMLHTAAIDIDEGGINEVKQSYVEEKAPRSRRENGVQFFANRPFFFAILDHKQVYLTGEYVGL</sequence>
<gene>
    <name evidence="7" type="primary">LOC108008842</name>
</gene>
<comment type="similarity">
    <text evidence="1 4">Belongs to the serpin family.</text>
</comment>
<evidence type="ECO:0000256" key="4">
    <source>
        <dbReference type="RuleBase" id="RU000411"/>
    </source>
</evidence>
<dbReference type="InterPro" id="IPR023795">
    <property type="entry name" value="Serpin_CS"/>
</dbReference>
<evidence type="ECO:0000313" key="7">
    <source>
        <dbReference type="RefSeq" id="XP_070851083.1"/>
    </source>
</evidence>
<keyword evidence="2" id="KW-0646">Protease inhibitor</keyword>
<evidence type="ECO:0000256" key="1">
    <source>
        <dbReference type="ARBA" id="ARBA00009500"/>
    </source>
</evidence>
<dbReference type="Pfam" id="PF00079">
    <property type="entry name" value="Serpin"/>
    <property type="match status" value="1"/>
</dbReference>
<proteinExistence type="inferred from homology"/>
<dbReference type="Gene3D" id="2.30.39.10">
    <property type="entry name" value="Alpha-1-antitrypsin, domain 1"/>
    <property type="match status" value="1"/>
</dbReference>
<evidence type="ECO:0000259" key="5">
    <source>
        <dbReference type="SMART" id="SM00093"/>
    </source>
</evidence>
<dbReference type="InterPro" id="IPR000215">
    <property type="entry name" value="Serpin_fam"/>
</dbReference>
<dbReference type="Proteomes" id="UP001652628">
    <property type="component" value="Chromosome 2R"/>
</dbReference>
<dbReference type="GeneID" id="108008842"/>